<proteinExistence type="inferred from homology"/>
<feature type="signal peptide" evidence="7">
    <location>
        <begin position="1"/>
        <end position="35"/>
    </location>
</feature>
<dbReference type="SUPFAM" id="SSF52833">
    <property type="entry name" value="Thioredoxin-like"/>
    <property type="match status" value="1"/>
</dbReference>
<evidence type="ECO:0000313" key="9">
    <source>
        <dbReference type="EMBL" id="AJC23097.2"/>
    </source>
</evidence>
<comment type="subcellular location">
    <subcellularLocation>
        <location evidence="1 7">Periplasm</location>
    </subcellularLocation>
</comment>
<dbReference type="InterPro" id="IPR033954">
    <property type="entry name" value="DiS-bond_Isoase_DsbC/G"/>
</dbReference>
<evidence type="ECO:0000313" key="12">
    <source>
        <dbReference type="Proteomes" id="UP000254589"/>
    </source>
</evidence>
<comment type="similarity">
    <text evidence="2 7">Belongs to the thioredoxin family. DsbC subfamily.</text>
</comment>
<organism evidence="10 12">
    <name type="scientific">Pandoraea pulmonicola</name>
    <dbReference type="NCBI Taxonomy" id="93221"/>
    <lineage>
        <taxon>Bacteria</taxon>
        <taxon>Pseudomonadati</taxon>
        <taxon>Pseudomonadota</taxon>
        <taxon>Betaproteobacteria</taxon>
        <taxon>Burkholderiales</taxon>
        <taxon>Burkholderiaceae</taxon>
        <taxon>Pandoraea</taxon>
    </lineage>
</organism>
<dbReference type="Gene3D" id="3.10.450.70">
    <property type="entry name" value="Disulphide bond isomerase, DsbC/G, N-terminal"/>
    <property type="match status" value="1"/>
</dbReference>
<dbReference type="InterPro" id="IPR013766">
    <property type="entry name" value="Thioredoxin_domain"/>
</dbReference>
<dbReference type="Proteomes" id="UP000254589">
    <property type="component" value="Unassembled WGS sequence"/>
</dbReference>
<evidence type="ECO:0000256" key="7">
    <source>
        <dbReference type="RuleBase" id="RU364038"/>
    </source>
</evidence>
<dbReference type="Gene3D" id="3.40.30.10">
    <property type="entry name" value="Glutaredoxin"/>
    <property type="match status" value="1"/>
</dbReference>
<dbReference type="CDD" id="cd03020">
    <property type="entry name" value="DsbA_DsbC_DsbG"/>
    <property type="match status" value="1"/>
</dbReference>
<evidence type="ECO:0000256" key="5">
    <source>
        <dbReference type="ARBA" id="ARBA00023157"/>
    </source>
</evidence>
<keyword evidence="5" id="KW-1015">Disulfide bond</keyword>
<dbReference type="RefSeq" id="WP_052266813.1">
    <property type="nucleotide sequence ID" value="NZ_CP010310.2"/>
</dbReference>
<keyword evidence="3 7" id="KW-0732">Signal</keyword>
<accession>A0AAJ5D1B6</accession>
<dbReference type="PROSITE" id="PS51352">
    <property type="entry name" value="THIOREDOXIN_2"/>
    <property type="match status" value="1"/>
</dbReference>
<evidence type="ECO:0000256" key="1">
    <source>
        <dbReference type="ARBA" id="ARBA00004418"/>
    </source>
</evidence>
<feature type="domain" description="Thioredoxin" evidence="8">
    <location>
        <begin position="62"/>
        <end position="259"/>
    </location>
</feature>
<keyword evidence="6 7" id="KW-0676">Redox-active center</keyword>
<dbReference type="InterPro" id="IPR051470">
    <property type="entry name" value="Thiol:disulfide_interchange"/>
</dbReference>
<dbReference type="PANTHER" id="PTHR35272:SF3">
    <property type="entry name" value="THIOL:DISULFIDE INTERCHANGE PROTEIN DSBC"/>
    <property type="match status" value="1"/>
</dbReference>
<dbReference type="InterPro" id="IPR009094">
    <property type="entry name" value="DiS-bond_isomerase_DsbC/G_N_sf"/>
</dbReference>
<dbReference type="EMBL" id="CP010310">
    <property type="protein sequence ID" value="AJC23097.2"/>
    <property type="molecule type" value="Genomic_DNA"/>
</dbReference>
<gene>
    <name evidence="10" type="primary">dsbC</name>
    <name evidence="10" type="ORF">NCTC13159_03104</name>
    <name evidence="9" type="ORF">RO07_05825</name>
</gene>
<dbReference type="GO" id="GO:0042597">
    <property type="term" value="C:periplasmic space"/>
    <property type="evidence" value="ECO:0007669"/>
    <property type="project" value="UniProtKB-SubCell"/>
</dbReference>
<sequence>MLQRYRAVALTTLTGLTALGLAAVCFATSTTSAVAQNKSDATLDRVKAAAQKTLGDDAPIKSVARTPVPGLFEVAVGGEIVYTDEKAQYVLLGNLINTKTRQNLTEARQSELNKVDFAKLPFDRAIKYVKGNGARKIAVFSDPNCPYCKRFEETLKTSKLDNITVYTFLYPVLGPDSETKSKQIWCAPDQLKAWHDWMLDKKAPPTAGAKCDDAAVQQNVALGRQYNVTGTPTIILTDGRRLPGAVPAEELEKALAALK</sequence>
<dbReference type="InterPro" id="IPR012336">
    <property type="entry name" value="Thioredoxin-like_fold"/>
</dbReference>
<evidence type="ECO:0000256" key="6">
    <source>
        <dbReference type="ARBA" id="ARBA00023284"/>
    </source>
</evidence>
<evidence type="ECO:0000313" key="11">
    <source>
        <dbReference type="Proteomes" id="UP000035086"/>
    </source>
</evidence>
<reference evidence="10 12" key="3">
    <citation type="submission" date="2018-06" db="EMBL/GenBank/DDBJ databases">
        <authorList>
            <consortium name="Pathogen Informatics"/>
            <person name="Doyle S."/>
        </authorList>
    </citation>
    <scope>NUCLEOTIDE SEQUENCE [LARGE SCALE GENOMIC DNA]</scope>
    <source>
        <strain evidence="10 12">NCTC13159</strain>
    </source>
</reference>
<protein>
    <recommendedName>
        <fullName evidence="7">Thiol:disulfide interchange protein</fullName>
    </recommendedName>
</protein>
<name>A0AAJ5D1B6_PANPU</name>
<dbReference type="PROSITE" id="PS00194">
    <property type="entry name" value="THIOREDOXIN_1"/>
    <property type="match status" value="1"/>
</dbReference>
<evidence type="ECO:0000313" key="10">
    <source>
        <dbReference type="EMBL" id="SUA91598.1"/>
    </source>
</evidence>
<reference evidence="11" key="1">
    <citation type="submission" date="2014-12" db="EMBL/GenBank/DDBJ databases">
        <title>Complete Genome Sequencing of Pandoraea pulmonicola DSM 16583.</title>
        <authorList>
            <person name="Chan K.-G."/>
        </authorList>
    </citation>
    <scope>NUCLEOTIDE SEQUENCE [LARGE SCALE GENOMIC DNA]</scope>
    <source>
        <strain evidence="11">DSM 16583</strain>
    </source>
</reference>
<reference evidence="9" key="2">
    <citation type="submission" date="2016-11" db="EMBL/GenBank/DDBJ databases">
        <title>Complete Genome Sequencing of Pandoraea pulmonicola DSM 16583.</title>
        <authorList>
            <person name="Chan K.-G."/>
        </authorList>
    </citation>
    <scope>NUCLEOTIDE SEQUENCE</scope>
    <source>
        <strain evidence="9">DSM 16583</strain>
    </source>
</reference>
<dbReference type="InterPro" id="IPR017937">
    <property type="entry name" value="Thioredoxin_CS"/>
</dbReference>
<dbReference type="SUPFAM" id="SSF54423">
    <property type="entry name" value="DsbC/DsbG N-terminal domain-like"/>
    <property type="match status" value="1"/>
</dbReference>
<dbReference type="InterPro" id="IPR036249">
    <property type="entry name" value="Thioredoxin-like_sf"/>
</dbReference>
<dbReference type="EMBL" id="UGSJ01000001">
    <property type="protein sequence ID" value="SUA91598.1"/>
    <property type="molecule type" value="Genomic_DNA"/>
</dbReference>
<evidence type="ECO:0000256" key="2">
    <source>
        <dbReference type="ARBA" id="ARBA00009813"/>
    </source>
</evidence>
<keyword evidence="4 7" id="KW-0574">Periplasm</keyword>
<keyword evidence="11" id="KW-1185">Reference proteome</keyword>
<evidence type="ECO:0000259" key="8">
    <source>
        <dbReference type="PROSITE" id="PS51352"/>
    </source>
</evidence>
<dbReference type="AlphaFoldDB" id="A0AAJ5D1B6"/>
<evidence type="ECO:0000256" key="3">
    <source>
        <dbReference type="ARBA" id="ARBA00022729"/>
    </source>
</evidence>
<comment type="function">
    <text evidence="7">Required for disulfide bond formation in some periplasmic proteins. Acts by transferring its disulfide bond to other proteins and is reduced in the process.</text>
</comment>
<dbReference type="KEGG" id="ppul:RO07_05825"/>
<feature type="chain" id="PRO_5042313956" description="Thiol:disulfide interchange protein" evidence="7">
    <location>
        <begin position="36"/>
        <end position="259"/>
    </location>
</feature>
<dbReference type="PANTHER" id="PTHR35272">
    <property type="entry name" value="THIOL:DISULFIDE INTERCHANGE PROTEIN DSBC-RELATED"/>
    <property type="match status" value="1"/>
</dbReference>
<dbReference type="GO" id="GO:0015036">
    <property type="term" value="F:disulfide oxidoreductase activity"/>
    <property type="evidence" value="ECO:0007669"/>
    <property type="project" value="UniProtKB-ARBA"/>
</dbReference>
<dbReference type="Pfam" id="PF13098">
    <property type="entry name" value="Thioredoxin_2"/>
    <property type="match status" value="1"/>
</dbReference>
<dbReference type="InterPro" id="IPR018950">
    <property type="entry name" value="DiS-bond_isomerase_DsbC/G_N"/>
</dbReference>
<dbReference type="Pfam" id="PF10411">
    <property type="entry name" value="DsbC_N"/>
    <property type="match status" value="1"/>
</dbReference>
<dbReference type="Proteomes" id="UP000035086">
    <property type="component" value="Chromosome"/>
</dbReference>
<evidence type="ECO:0000256" key="4">
    <source>
        <dbReference type="ARBA" id="ARBA00022764"/>
    </source>
</evidence>